<dbReference type="InterPro" id="IPR022998">
    <property type="entry name" value="ThiamineP_synth_TenI"/>
</dbReference>
<dbReference type="Proteomes" id="UP000214746">
    <property type="component" value="Unassembled WGS sequence"/>
</dbReference>
<feature type="binding site" evidence="9">
    <location>
        <position position="155"/>
    </location>
    <ligand>
        <name>2-[(2R,5Z)-2-carboxy-4-methylthiazol-5(2H)-ylidene]ethyl phosphate</name>
        <dbReference type="ChEBI" id="CHEBI:62899"/>
    </ligand>
</feature>
<feature type="binding site" evidence="9">
    <location>
        <position position="59"/>
    </location>
    <ligand>
        <name>4-amino-2-methyl-5-(diphosphooxymethyl)pyrimidine</name>
        <dbReference type="ChEBI" id="CHEBI:57841"/>
    </ligand>
</feature>
<evidence type="ECO:0000256" key="2">
    <source>
        <dbReference type="ARBA" id="ARBA00022679"/>
    </source>
</evidence>
<evidence type="ECO:0000256" key="4">
    <source>
        <dbReference type="ARBA" id="ARBA00022842"/>
    </source>
</evidence>
<reference evidence="13" key="1">
    <citation type="submission" date="2018-06" db="EMBL/GenBank/DDBJ databases">
        <title>Paenibacillus xerothermodurans sp. nov. an extremely dry heat resistant spore forming bacterium isolated from the soil of Cape Canaveral, Florida.</title>
        <authorList>
            <person name="Seuylemezian A."/>
            <person name="Kaur N."/>
            <person name="Patil P."/>
            <person name="Patil P."/>
            <person name="Mayilraj S."/>
            <person name="Vaishampayan P."/>
        </authorList>
    </citation>
    <scope>NUCLEOTIDE SEQUENCE [LARGE SCALE GENOMIC DNA]</scope>
    <source>
        <strain evidence="13">ATCC 27380</strain>
    </source>
</reference>
<comment type="function">
    <text evidence="9">Condenses 4-methyl-5-(beta-hydroxyethyl)thiazole monophosphate (THZ-P) and 2-methyl-4-amino-5-hydroxymethyl pyrimidine pyrophosphate (HMP-PP) to form thiamine monophosphate (TMP).</text>
</comment>
<comment type="catalytic activity">
    <reaction evidence="8 9 10">
        <text>2-[(2R,5Z)-2-carboxy-4-methylthiazol-5(2H)-ylidene]ethyl phosphate + 4-amino-2-methyl-5-(diphosphooxymethyl)pyrimidine + 2 H(+) = thiamine phosphate + CO2 + diphosphate</text>
        <dbReference type="Rhea" id="RHEA:47844"/>
        <dbReference type="ChEBI" id="CHEBI:15378"/>
        <dbReference type="ChEBI" id="CHEBI:16526"/>
        <dbReference type="ChEBI" id="CHEBI:33019"/>
        <dbReference type="ChEBI" id="CHEBI:37575"/>
        <dbReference type="ChEBI" id="CHEBI:57841"/>
        <dbReference type="ChEBI" id="CHEBI:62899"/>
        <dbReference type="EC" id="2.5.1.3"/>
    </reaction>
</comment>
<feature type="binding site" evidence="9">
    <location>
        <begin position="175"/>
        <end position="176"/>
    </location>
    <ligand>
        <name>2-[(2R,5Z)-2-carboxy-4-methylthiazol-5(2H)-ylidene]ethyl phosphate</name>
        <dbReference type="ChEBI" id="CHEBI:62899"/>
    </ligand>
</feature>
<dbReference type="NCBIfam" id="TIGR00693">
    <property type="entry name" value="thiE"/>
    <property type="match status" value="1"/>
</dbReference>
<dbReference type="InterPro" id="IPR034291">
    <property type="entry name" value="TMP_synthase"/>
</dbReference>
<evidence type="ECO:0000256" key="3">
    <source>
        <dbReference type="ARBA" id="ARBA00022723"/>
    </source>
</evidence>
<evidence type="ECO:0000256" key="11">
    <source>
        <dbReference type="RuleBase" id="RU004253"/>
    </source>
</evidence>
<keyword evidence="14" id="KW-1185">Reference proteome</keyword>
<dbReference type="GO" id="GO:0009229">
    <property type="term" value="P:thiamine diphosphate biosynthetic process"/>
    <property type="evidence" value="ECO:0007669"/>
    <property type="project" value="UniProtKB-UniRule"/>
</dbReference>
<dbReference type="CDD" id="cd00564">
    <property type="entry name" value="TMP_TenI"/>
    <property type="match status" value="1"/>
</dbReference>
<feature type="binding site" evidence="9">
    <location>
        <position position="60"/>
    </location>
    <ligand>
        <name>Mg(2+)</name>
        <dbReference type="ChEBI" id="CHEBI:18420"/>
    </ligand>
</feature>
<evidence type="ECO:0000256" key="9">
    <source>
        <dbReference type="HAMAP-Rule" id="MF_00097"/>
    </source>
</evidence>
<comment type="caution">
    <text evidence="13">The sequence shown here is derived from an EMBL/GenBank/DDBJ whole genome shotgun (WGS) entry which is preliminary data.</text>
</comment>
<dbReference type="OrthoDB" id="9812206at2"/>
<feature type="binding site" evidence="9">
    <location>
        <position position="127"/>
    </location>
    <ligand>
        <name>4-amino-2-methyl-5-(diphosphooxymethyl)pyrimidine</name>
        <dbReference type="ChEBI" id="CHEBI:57841"/>
    </ligand>
</feature>
<dbReference type="UniPathway" id="UPA00060">
    <property type="reaction ID" value="UER00141"/>
</dbReference>
<keyword evidence="3 9" id="KW-0479">Metal-binding</keyword>
<dbReference type="GO" id="GO:0004789">
    <property type="term" value="F:thiamine-phosphate diphosphorylase activity"/>
    <property type="evidence" value="ECO:0007669"/>
    <property type="project" value="UniProtKB-UniRule"/>
</dbReference>
<keyword evidence="4 9" id="KW-0460">Magnesium</keyword>
<feature type="binding site" evidence="9">
    <location>
        <position position="79"/>
    </location>
    <ligand>
        <name>Mg(2+)</name>
        <dbReference type="ChEBI" id="CHEBI:18420"/>
    </ligand>
</feature>
<feature type="domain" description="Thiamine phosphate synthase/TenI" evidence="12">
    <location>
        <begin position="8"/>
        <end position="178"/>
    </location>
</feature>
<dbReference type="GO" id="GO:0000287">
    <property type="term" value="F:magnesium ion binding"/>
    <property type="evidence" value="ECO:0007669"/>
    <property type="project" value="UniProtKB-UniRule"/>
</dbReference>
<comment type="pathway">
    <text evidence="1 9 11">Cofactor biosynthesis; thiamine diphosphate biosynthesis; thiamine phosphate from 4-amino-2-methyl-5-diphosphomethylpyrimidine and 4-methyl-5-(2-phosphoethyl)-thiazole: step 1/1.</text>
</comment>
<dbReference type="AlphaFoldDB" id="A0A2W1NFW2"/>
<evidence type="ECO:0000256" key="10">
    <source>
        <dbReference type="RuleBase" id="RU003826"/>
    </source>
</evidence>
<dbReference type="PANTHER" id="PTHR20857">
    <property type="entry name" value="THIAMINE-PHOSPHATE PYROPHOSPHORYLASE"/>
    <property type="match status" value="1"/>
</dbReference>
<comment type="catalytic activity">
    <reaction evidence="6 9 10">
        <text>4-methyl-5-(2-phosphooxyethyl)-thiazole + 4-amino-2-methyl-5-(diphosphooxymethyl)pyrimidine + H(+) = thiamine phosphate + diphosphate</text>
        <dbReference type="Rhea" id="RHEA:22328"/>
        <dbReference type="ChEBI" id="CHEBI:15378"/>
        <dbReference type="ChEBI" id="CHEBI:33019"/>
        <dbReference type="ChEBI" id="CHEBI:37575"/>
        <dbReference type="ChEBI" id="CHEBI:57841"/>
        <dbReference type="ChEBI" id="CHEBI:58296"/>
        <dbReference type="EC" id="2.5.1.3"/>
    </reaction>
</comment>
<protein>
    <recommendedName>
        <fullName evidence="9">Thiamine-phosphate synthase</fullName>
        <shortName evidence="9">TP synthase</shortName>
        <shortName evidence="9">TPS</shortName>
        <ecNumber evidence="9">2.5.1.3</ecNumber>
    </recommendedName>
    <alternativeName>
        <fullName evidence="9">Thiamine-phosphate pyrophosphorylase</fullName>
        <shortName evidence="9">TMP pyrophosphorylase</shortName>
        <shortName evidence="9">TMP-PPase</shortName>
    </alternativeName>
</protein>
<dbReference type="FunFam" id="3.20.20.70:FF:000096">
    <property type="entry name" value="Thiamine-phosphate synthase"/>
    <property type="match status" value="1"/>
</dbReference>
<dbReference type="HAMAP" id="MF_00097">
    <property type="entry name" value="TMP_synthase"/>
    <property type="match status" value="1"/>
</dbReference>
<accession>A0A2W1NFW2</accession>
<proteinExistence type="inferred from homology"/>
<evidence type="ECO:0000313" key="13">
    <source>
        <dbReference type="EMBL" id="PZE22884.1"/>
    </source>
</evidence>
<feature type="binding site" evidence="9">
    <location>
        <begin position="27"/>
        <end position="31"/>
    </location>
    <ligand>
        <name>4-amino-2-methyl-5-(diphosphooxymethyl)pyrimidine</name>
        <dbReference type="ChEBI" id="CHEBI:57841"/>
    </ligand>
</feature>
<dbReference type="GO" id="GO:0009228">
    <property type="term" value="P:thiamine biosynthetic process"/>
    <property type="evidence" value="ECO:0007669"/>
    <property type="project" value="UniProtKB-KW"/>
</dbReference>
<sequence length="206" mass="21845">MGVEAAGHRTALQMAQEALAGGVTMLQLREKHAQLKQVMEQGKQLRDLCREFSVPFIVNDRIDVALLLDADGVHVGQDDLPGLAARRLLGDDKIIGISAGTMEEAEWAMENGADYLGVGPIFSTSTKPDAGEAIGTGLIRDIAARWDVPLVGIGGINHNNASQVIAAGAHGVAVVSAITQQHDPRNAGYTLAENVRIALYNRSTDT</sequence>
<feature type="binding site" evidence="9">
    <location>
        <position position="98"/>
    </location>
    <ligand>
        <name>4-amino-2-methyl-5-(diphosphooxymethyl)pyrimidine</name>
        <dbReference type="ChEBI" id="CHEBI:57841"/>
    </ligand>
</feature>
<comment type="catalytic activity">
    <reaction evidence="7 9 10">
        <text>2-(2-carboxy-4-methylthiazol-5-yl)ethyl phosphate + 4-amino-2-methyl-5-(diphosphooxymethyl)pyrimidine + 2 H(+) = thiamine phosphate + CO2 + diphosphate</text>
        <dbReference type="Rhea" id="RHEA:47848"/>
        <dbReference type="ChEBI" id="CHEBI:15378"/>
        <dbReference type="ChEBI" id="CHEBI:16526"/>
        <dbReference type="ChEBI" id="CHEBI:33019"/>
        <dbReference type="ChEBI" id="CHEBI:37575"/>
        <dbReference type="ChEBI" id="CHEBI:57841"/>
        <dbReference type="ChEBI" id="CHEBI:62890"/>
        <dbReference type="EC" id="2.5.1.3"/>
    </reaction>
</comment>
<evidence type="ECO:0000256" key="6">
    <source>
        <dbReference type="ARBA" id="ARBA00047334"/>
    </source>
</evidence>
<organism evidence="13 14">
    <name type="scientific">Paenibacillus xerothermodurans</name>
    <dbReference type="NCBI Taxonomy" id="1977292"/>
    <lineage>
        <taxon>Bacteria</taxon>
        <taxon>Bacillati</taxon>
        <taxon>Bacillota</taxon>
        <taxon>Bacilli</taxon>
        <taxon>Bacillales</taxon>
        <taxon>Paenibacillaceae</taxon>
        <taxon>Paenibacillus</taxon>
    </lineage>
</organism>
<keyword evidence="2 9" id="KW-0808">Transferase</keyword>
<gene>
    <name evidence="9 13" type="primary">thiE</name>
    <name evidence="13" type="ORF">CBW46_001930</name>
</gene>
<evidence type="ECO:0000259" key="12">
    <source>
        <dbReference type="Pfam" id="PF02581"/>
    </source>
</evidence>
<dbReference type="EMBL" id="NHRJ02000001">
    <property type="protein sequence ID" value="PZE22884.1"/>
    <property type="molecule type" value="Genomic_DNA"/>
</dbReference>
<dbReference type="SUPFAM" id="SSF51391">
    <property type="entry name" value="Thiamin phosphate synthase"/>
    <property type="match status" value="1"/>
</dbReference>
<dbReference type="Gene3D" id="3.20.20.70">
    <property type="entry name" value="Aldolase class I"/>
    <property type="match status" value="1"/>
</dbReference>
<evidence type="ECO:0000256" key="7">
    <source>
        <dbReference type="ARBA" id="ARBA00047851"/>
    </source>
</evidence>
<dbReference type="InterPro" id="IPR036206">
    <property type="entry name" value="ThiamineP_synth_sf"/>
</dbReference>
<evidence type="ECO:0000313" key="14">
    <source>
        <dbReference type="Proteomes" id="UP000214746"/>
    </source>
</evidence>
<dbReference type="GO" id="GO:0005737">
    <property type="term" value="C:cytoplasm"/>
    <property type="evidence" value="ECO:0007669"/>
    <property type="project" value="TreeGrafter"/>
</dbReference>
<dbReference type="InterPro" id="IPR013785">
    <property type="entry name" value="Aldolase_TIM"/>
</dbReference>
<comment type="cofactor">
    <cofactor evidence="9">
        <name>Mg(2+)</name>
        <dbReference type="ChEBI" id="CHEBI:18420"/>
    </cofactor>
    <text evidence="9">Binds 1 Mg(2+) ion per subunit.</text>
</comment>
<dbReference type="Pfam" id="PF02581">
    <property type="entry name" value="TMP-TENI"/>
    <property type="match status" value="1"/>
</dbReference>
<dbReference type="EC" id="2.5.1.3" evidence="9"/>
<name>A0A2W1NFW2_PAEXE</name>
<comment type="similarity">
    <text evidence="9 10">Belongs to the thiamine-phosphate synthase family.</text>
</comment>
<evidence type="ECO:0000256" key="8">
    <source>
        <dbReference type="ARBA" id="ARBA00047883"/>
    </source>
</evidence>
<feature type="binding site" evidence="9">
    <location>
        <begin position="124"/>
        <end position="126"/>
    </location>
    <ligand>
        <name>2-[(2R,5Z)-2-carboxy-4-methylthiazol-5(2H)-ylidene]ethyl phosphate</name>
        <dbReference type="ChEBI" id="CHEBI:62899"/>
    </ligand>
</feature>
<keyword evidence="5 9" id="KW-0784">Thiamine biosynthesis</keyword>
<evidence type="ECO:0000256" key="5">
    <source>
        <dbReference type="ARBA" id="ARBA00022977"/>
    </source>
</evidence>
<dbReference type="PANTHER" id="PTHR20857:SF15">
    <property type="entry name" value="THIAMINE-PHOSPHATE SYNTHASE"/>
    <property type="match status" value="1"/>
</dbReference>
<evidence type="ECO:0000256" key="1">
    <source>
        <dbReference type="ARBA" id="ARBA00005165"/>
    </source>
</evidence>